<comment type="subcellular location">
    <subcellularLocation>
        <location evidence="1 8">Membrane</location>
        <topology evidence="1 8">Multi-pass membrane protein</topology>
    </subcellularLocation>
</comment>
<proteinExistence type="inferred from homology"/>
<dbReference type="PROSITE" id="PS00713">
    <property type="entry name" value="NA_DICARBOXYL_SYMP_1"/>
    <property type="match status" value="1"/>
</dbReference>
<evidence type="ECO:0000256" key="1">
    <source>
        <dbReference type="ARBA" id="ARBA00004141"/>
    </source>
</evidence>
<dbReference type="PRINTS" id="PR00173">
    <property type="entry name" value="EDTRNSPORT"/>
</dbReference>
<accession>A0AAQ6IP47</accession>
<keyword evidence="5 8" id="KW-1133">Transmembrane helix</keyword>
<evidence type="ECO:0000256" key="8">
    <source>
        <dbReference type="RuleBase" id="RU361216"/>
    </source>
</evidence>
<evidence type="ECO:0000256" key="7">
    <source>
        <dbReference type="ARBA" id="ARBA00023180"/>
    </source>
</evidence>
<evidence type="ECO:0000256" key="5">
    <source>
        <dbReference type="ARBA" id="ARBA00022989"/>
    </source>
</evidence>
<dbReference type="InterPro" id="IPR018107">
    <property type="entry name" value="Na-dicarboxylate_symporter_CS"/>
</dbReference>
<keyword evidence="6 8" id="KW-0472">Membrane</keyword>
<organism evidence="9 10">
    <name type="scientific">Anabas testudineus</name>
    <name type="common">Climbing perch</name>
    <name type="synonym">Anthias testudineus</name>
    <dbReference type="NCBI Taxonomy" id="64144"/>
    <lineage>
        <taxon>Eukaryota</taxon>
        <taxon>Metazoa</taxon>
        <taxon>Chordata</taxon>
        <taxon>Craniata</taxon>
        <taxon>Vertebrata</taxon>
        <taxon>Euteleostomi</taxon>
        <taxon>Actinopterygii</taxon>
        <taxon>Neopterygii</taxon>
        <taxon>Teleostei</taxon>
        <taxon>Neoteleostei</taxon>
        <taxon>Acanthomorphata</taxon>
        <taxon>Anabantaria</taxon>
        <taxon>Anabantiformes</taxon>
        <taxon>Anabantoidei</taxon>
        <taxon>Anabantidae</taxon>
        <taxon>Anabas</taxon>
    </lineage>
</organism>
<keyword evidence="2 8" id="KW-0813">Transport</keyword>
<keyword evidence="4 8" id="KW-0769">Symport</keyword>
<dbReference type="Proteomes" id="UP000265040">
    <property type="component" value="Chromosome 4"/>
</dbReference>
<dbReference type="PANTHER" id="PTHR11958:SF106">
    <property type="entry name" value="AMINO ACID TRANSPORTER"/>
    <property type="match status" value="1"/>
</dbReference>
<evidence type="ECO:0000256" key="6">
    <source>
        <dbReference type="ARBA" id="ARBA00023136"/>
    </source>
</evidence>
<dbReference type="AlphaFoldDB" id="A0AAQ6IP47"/>
<dbReference type="InterPro" id="IPR050746">
    <property type="entry name" value="DAACS"/>
</dbReference>
<dbReference type="SUPFAM" id="SSF118215">
    <property type="entry name" value="Proton glutamate symport protein"/>
    <property type="match status" value="2"/>
</dbReference>
<protein>
    <recommendedName>
        <fullName evidence="8">Amino acid transporter</fullName>
    </recommendedName>
</protein>
<dbReference type="GO" id="GO:0015501">
    <property type="term" value="F:glutamate:sodium symporter activity"/>
    <property type="evidence" value="ECO:0007669"/>
    <property type="project" value="TreeGrafter"/>
</dbReference>
<dbReference type="GeneTree" id="ENSGT00940000156073"/>
<dbReference type="GO" id="GO:0005886">
    <property type="term" value="C:plasma membrane"/>
    <property type="evidence" value="ECO:0007669"/>
    <property type="project" value="TreeGrafter"/>
</dbReference>
<sequence>FTPHLIQVKNVCKQNGLLIMSVLAVVIGCLLGFFLRTRRLTEQEVKYFQFPGELLMRMLKMLILPLVVSSLMSGLAALDAKCSSRLGLITVSYYLWTTFVAVIVGIIMVSIIHPGGAAQKEDSEDSGKPIMSSADALLDLIRNMFPSNLVQATFQQYRTSSQYIVKPKPTVSQAQAESTSRRVLIYGIQDDNGTDIQNFALDLTPPPDVLIHTQEGTSDGMNVLGIVIFSATMGIMLGRMGPNGSALVNFCQSLNEAVLKIVAIVIWYFPFGIVFLVAGKILEMSDPSAMGKKLGFYAVTVVFGLVLHGLFILPAMYFFITKKSPIVYIRGILQALLIALATSSSVYSVCGIMMLVEQIYFCFVFGQIKASECGIILACVCWAHVSMNICCISATLPITFKCLLENNHIDRRIIRFVLPVGATINMDGTALYEAVAAIFIAQVNNYELDFGQIITISITATAASIGAAGIPQAGLVTMVIVLTSVGLPTDDITLIIAVDWALDRFRTMVNVMGDALATGIMAHICRKDFMKEGDGVPLICETKPASNTTPLMNCHNNNGNYRPPSSGFKHELVPPDVAQLMQLEEGIRPSTERKKPLIPPRHLKKTKGHCTIDMNGLETNV</sequence>
<name>A0AAQ6IP47_ANATE</name>
<feature type="transmembrane region" description="Helical" evidence="8">
    <location>
        <begin position="261"/>
        <end position="282"/>
    </location>
</feature>
<feature type="transmembrane region" description="Helical" evidence="8">
    <location>
        <begin position="58"/>
        <end position="78"/>
    </location>
</feature>
<feature type="transmembrane region" description="Helical" evidence="8">
    <location>
        <begin position="93"/>
        <end position="112"/>
    </location>
</feature>
<dbReference type="GO" id="GO:0015175">
    <property type="term" value="F:neutral L-amino acid transmembrane transporter activity"/>
    <property type="evidence" value="ECO:0007669"/>
    <property type="project" value="TreeGrafter"/>
</dbReference>
<dbReference type="PROSITE" id="PS00714">
    <property type="entry name" value="NA_DICARBOXYL_SYMP_2"/>
    <property type="match status" value="1"/>
</dbReference>
<feature type="transmembrane region" description="Helical" evidence="8">
    <location>
        <begin position="359"/>
        <end position="385"/>
    </location>
</feature>
<reference evidence="9" key="3">
    <citation type="submission" date="2025-09" db="UniProtKB">
        <authorList>
            <consortium name="Ensembl"/>
        </authorList>
    </citation>
    <scope>IDENTIFICATION</scope>
</reference>
<keyword evidence="10" id="KW-1185">Reference proteome</keyword>
<keyword evidence="3 8" id="KW-0812">Transmembrane</keyword>
<evidence type="ECO:0000256" key="2">
    <source>
        <dbReference type="ARBA" id="ARBA00022448"/>
    </source>
</evidence>
<keyword evidence="7" id="KW-0325">Glycoprotein</keyword>
<feature type="transmembrane region" description="Helical" evidence="8">
    <location>
        <begin position="223"/>
        <end position="241"/>
    </location>
</feature>
<feature type="transmembrane region" description="Helical" evidence="8">
    <location>
        <begin position="17"/>
        <end position="37"/>
    </location>
</feature>
<dbReference type="InterPro" id="IPR001991">
    <property type="entry name" value="Na-dicarboxylate_symporter"/>
</dbReference>
<evidence type="ECO:0000256" key="4">
    <source>
        <dbReference type="ARBA" id="ARBA00022847"/>
    </source>
</evidence>
<evidence type="ECO:0000313" key="9">
    <source>
        <dbReference type="Ensembl" id="ENSATEP00000075582.1"/>
    </source>
</evidence>
<feature type="transmembrane region" description="Helical" evidence="8">
    <location>
        <begin position="294"/>
        <end position="320"/>
    </location>
</feature>
<dbReference type="Pfam" id="PF00375">
    <property type="entry name" value="SDF"/>
    <property type="match status" value="2"/>
</dbReference>
<reference evidence="9" key="2">
    <citation type="submission" date="2025-08" db="UniProtKB">
        <authorList>
            <consortium name="Ensembl"/>
        </authorList>
    </citation>
    <scope>IDENTIFICATION</scope>
</reference>
<comment type="similarity">
    <text evidence="8">Belongs to the dicarboxylate/amino acid:cation symporter (DAACS) (TC 2.A.23) family.</text>
</comment>
<reference evidence="9 10" key="1">
    <citation type="submission" date="2021-04" db="EMBL/GenBank/DDBJ databases">
        <authorList>
            <consortium name="Wellcome Sanger Institute Data Sharing"/>
        </authorList>
    </citation>
    <scope>NUCLEOTIDE SEQUENCE [LARGE SCALE GENOMIC DNA]</scope>
</reference>
<dbReference type="GO" id="GO:0005313">
    <property type="term" value="F:L-glutamate transmembrane transporter activity"/>
    <property type="evidence" value="ECO:0007669"/>
    <property type="project" value="TreeGrafter"/>
</dbReference>
<dbReference type="PANTHER" id="PTHR11958">
    <property type="entry name" value="SODIUM/DICARBOXYLATE SYMPORTER-RELATED"/>
    <property type="match status" value="1"/>
</dbReference>
<feature type="transmembrane region" description="Helical" evidence="8">
    <location>
        <begin position="326"/>
        <end position="347"/>
    </location>
</feature>
<dbReference type="Gene3D" id="1.10.3860.10">
    <property type="entry name" value="Sodium:dicarboxylate symporter"/>
    <property type="match status" value="1"/>
</dbReference>
<evidence type="ECO:0000313" key="10">
    <source>
        <dbReference type="Proteomes" id="UP000265040"/>
    </source>
</evidence>
<dbReference type="Ensembl" id="ENSATET00000076930.1">
    <property type="protein sequence ID" value="ENSATEP00000075582.1"/>
    <property type="gene ID" value="ENSATEG00000008396.3"/>
</dbReference>
<evidence type="ECO:0000256" key="3">
    <source>
        <dbReference type="ARBA" id="ARBA00022692"/>
    </source>
</evidence>
<dbReference type="InterPro" id="IPR036458">
    <property type="entry name" value="Na:dicarbo_symporter_sf"/>
</dbReference>